<reference evidence="1 2" key="1">
    <citation type="submission" date="2020-09" db="EMBL/GenBank/DDBJ databases">
        <title>novel species in genus Nocardioides.</title>
        <authorList>
            <person name="Zhang G."/>
        </authorList>
    </citation>
    <scope>NUCLEOTIDE SEQUENCE [LARGE SCALE GENOMIC DNA]</scope>
    <source>
        <strain evidence="1 2">19197</strain>
    </source>
</reference>
<dbReference type="Proteomes" id="UP000649289">
    <property type="component" value="Unassembled WGS sequence"/>
</dbReference>
<accession>A0ABR8MCU1</accession>
<proteinExistence type="predicted"/>
<evidence type="ECO:0000313" key="1">
    <source>
        <dbReference type="EMBL" id="MBD3913772.1"/>
    </source>
</evidence>
<evidence type="ECO:0000313" key="2">
    <source>
        <dbReference type="Proteomes" id="UP000649289"/>
    </source>
</evidence>
<organism evidence="1 2">
    <name type="scientific">Nocardioides hwasunensis</name>
    <dbReference type="NCBI Taxonomy" id="397258"/>
    <lineage>
        <taxon>Bacteria</taxon>
        <taxon>Bacillati</taxon>
        <taxon>Actinomycetota</taxon>
        <taxon>Actinomycetes</taxon>
        <taxon>Propionibacteriales</taxon>
        <taxon>Nocardioidaceae</taxon>
        <taxon>Nocardioides</taxon>
    </lineage>
</organism>
<name>A0ABR8MCU1_9ACTN</name>
<sequence>MERVLEESLTPPLRDLERAGLEAPRFEDFDWNGDPEYASLMMWGPDGGGTGLSVRRAARLEERVASAADQVQEWAIETHLWGAAPTNWPPCPNHPDTHPLQAVVHDHRAVWLCPADQSVMAAVGEV</sequence>
<keyword evidence="2" id="KW-1185">Reference proteome</keyword>
<protein>
    <submittedName>
        <fullName evidence="1">Uncharacterized protein</fullName>
    </submittedName>
</protein>
<gene>
    <name evidence="1" type="ORF">IEZ25_04015</name>
</gene>
<dbReference type="EMBL" id="JACXYY010000002">
    <property type="protein sequence ID" value="MBD3913772.1"/>
    <property type="molecule type" value="Genomic_DNA"/>
</dbReference>
<dbReference type="RefSeq" id="WP_191198145.1">
    <property type="nucleotide sequence ID" value="NZ_BAAAPA010000003.1"/>
</dbReference>
<comment type="caution">
    <text evidence="1">The sequence shown here is derived from an EMBL/GenBank/DDBJ whole genome shotgun (WGS) entry which is preliminary data.</text>
</comment>